<comment type="caution">
    <text evidence="2">The sequence shown here is derived from an EMBL/GenBank/DDBJ whole genome shotgun (WGS) entry which is preliminary data.</text>
</comment>
<reference evidence="2 3" key="1">
    <citation type="submission" date="2019-11" db="EMBL/GenBank/DDBJ databases">
        <title>Whole genome sequence of Oryza granulata.</title>
        <authorList>
            <person name="Li W."/>
        </authorList>
    </citation>
    <scope>NUCLEOTIDE SEQUENCE [LARGE SCALE GENOMIC DNA]</scope>
    <source>
        <strain evidence="3">cv. Menghai</strain>
        <tissue evidence="2">Leaf</tissue>
    </source>
</reference>
<feature type="compositionally biased region" description="Polar residues" evidence="1">
    <location>
        <begin position="107"/>
        <end position="116"/>
    </location>
</feature>
<accession>A0A6G1D0S5</accession>
<name>A0A6G1D0S5_9ORYZ</name>
<gene>
    <name evidence="2" type="ORF">E2562_009012</name>
</gene>
<dbReference type="Proteomes" id="UP000479710">
    <property type="component" value="Unassembled WGS sequence"/>
</dbReference>
<protein>
    <submittedName>
        <fullName evidence="2">Uncharacterized protein</fullName>
    </submittedName>
</protein>
<dbReference type="EMBL" id="SPHZ02000007">
    <property type="protein sequence ID" value="KAF0905991.1"/>
    <property type="molecule type" value="Genomic_DNA"/>
</dbReference>
<evidence type="ECO:0000313" key="3">
    <source>
        <dbReference type="Proteomes" id="UP000479710"/>
    </source>
</evidence>
<evidence type="ECO:0000313" key="2">
    <source>
        <dbReference type="EMBL" id="KAF0905991.1"/>
    </source>
</evidence>
<feature type="region of interest" description="Disordered" evidence="1">
    <location>
        <begin position="87"/>
        <end position="116"/>
    </location>
</feature>
<proteinExistence type="predicted"/>
<feature type="compositionally biased region" description="Basic and acidic residues" evidence="1">
    <location>
        <begin position="1"/>
        <end position="16"/>
    </location>
</feature>
<evidence type="ECO:0000256" key="1">
    <source>
        <dbReference type="SAM" id="MobiDB-lite"/>
    </source>
</evidence>
<feature type="region of interest" description="Disordered" evidence="1">
    <location>
        <begin position="1"/>
        <end position="44"/>
    </location>
</feature>
<dbReference type="AlphaFoldDB" id="A0A6G1D0S5"/>
<organism evidence="2 3">
    <name type="scientific">Oryza meyeriana var. granulata</name>
    <dbReference type="NCBI Taxonomy" id="110450"/>
    <lineage>
        <taxon>Eukaryota</taxon>
        <taxon>Viridiplantae</taxon>
        <taxon>Streptophyta</taxon>
        <taxon>Embryophyta</taxon>
        <taxon>Tracheophyta</taxon>
        <taxon>Spermatophyta</taxon>
        <taxon>Magnoliopsida</taxon>
        <taxon>Liliopsida</taxon>
        <taxon>Poales</taxon>
        <taxon>Poaceae</taxon>
        <taxon>BOP clade</taxon>
        <taxon>Oryzoideae</taxon>
        <taxon>Oryzeae</taxon>
        <taxon>Oryzinae</taxon>
        <taxon>Oryza</taxon>
        <taxon>Oryza meyeriana</taxon>
    </lineage>
</organism>
<sequence>MWRGTRRCENKREVATRETPIPPSSTTVTAPITDRHSSPPPAPARELCYPAIKVKVCVNDIGFQASWFEATTMGHTTMGGRVVATAKPATPQEEGWHHHHHGLVEEGNSSSLRSLD</sequence>
<keyword evidence="3" id="KW-1185">Reference proteome</keyword>